<dbReference type="PANTHER" id="PTHR37483:SF1">
    <property type="entry name" value="UPF0125 PROTEIN RATB"/>
    <property type="match status" value="1"/>
</dbReference>
<dbReference type="KEGG" id="rfo:REIFOR_02900"/>
<dbReference type="RefSeq" id="WP_100258239.1">
    <property type="nucleotide sequence ID" value="NZ_CP011797.1"/>
</dbReference>
<accession>A0A2K8KWF0</accession>
<evidence type="ECO:0000313" key="3">
    <source>
        <dbReference type="EMBL" id="ATX78021.1"/>
    </source>
</evidence>
<keyword evidence="4" id="KW-1185">Reference proteome</keyword>
<protein>
    <recommendedName>
        <fullName evidence="2">UPF0125 protein REIFOR_02900</fullName>
    </recommendedName>
</protein>
<comment type="similarity">
    <text evidence="1 2">Belongs to the UPF0125 (RnfH) family.</text>
</comment>
<dbReference type="NCBIfam" id="NF002490">
    <property type="entry name" value="PRK01777.1"/>
    <property type="match status" value="1"/>
</dbReference>
<evidence type="ECO:0000256" key="2">
    <source>
        <dbReference type="HAMAP-Rule" id="MF_00460"/>
    </source>
</evidence>
<dbReference type="SUPFAM" id="SSF54285">
    <property type="entry name" value="MoaD/ThiS"/>
    <property type="match status" value="1"/>
</dbReference>
<dbReference type="InterPro" id="IPR016155">
    <property type="entry name" value="Mopterin_synth/thiamin_S_b"/>
</dbReference>
<dbReference type="Proteomes" id="UP000229757">
    <property type="component" value="Chromosome"/>
</dbReference>
<evidence type="ECO:0000256" key="1">
    <source>
        <dbReference type="ARBA" id="ARBA00010645"/>
    </source>
</evidence>
<dbReference type="AlphaFoldDB" id="A0A2K8KWF0"/>
<dbReference type="Pfam" id="PF03658">
    <property type="entry name" value="Ub-RnfH"/>
    <property type="match status" value="1"/>
</dbReference>
<dbReference type="PANTHER" id="PTHR37483">
    <property type="entry name" value="UPF0125 PROTEIN RATB"/>
    <property type="match status" value="1"/>
</dbReference>
<organism evidence="3 4">
    <name type="scientific">Reinekea forsetii</name>
    <dbReference type="NCBI Taxonomy" id="1336806"/>
    <lineage>
        <taxon>Bacteria</taxon>
        <taxon>Pseudomonadati</taxon>
        <taxon>Pseudomonadota</taxon>
        <taxon>Gammaproteobacteria</taxon>
        <taxon>Oceanospirillales</taxon>
        <taxon>Saccharospirillaceae</taxon>
        <taxon>Reinekea</taxon>
    </lineage>
</organism>
<dbReference type="Gene3D" id="3.10.20.280">
    <property type="entry name" value="RnfH-like"/>
    <property type="match status" value="1"/>
</dbReference>
<dbReference type="EMBL" id="CP011797">
    <property type="protein sequence ID" value="ATX78021.1"/>
    <property type="molecule type" value="Genomic_DNA"/>
</dbReference>
<sequence length="102" mass="10945">MIEIEVAYATPEQQLVLALSVPEHTDLRSAVLLSGIAKTFPGLDVSIAPLGLFGRKVAQPEAQLVAAGDRIEIYRPLTIDPKQARLNRAAKTKGEKAQSPKG</sequence>
<gene>
    <name evidence="3" type="primary">rnfH</name>
    <name evidence="3" type="ORF">REIFOR_02900</name>
</gene>
<name>A0A2K8KWF0_9GAMM</name>
<evidence type="ECO:0000313" key="4">
    <source>
        <dbReference type="Proteomes" id="UP000229757"/>
    </source>
</evidence>
<dbReference type="OrthoDB" id="9796575at2"/>
<dbReference type="InterPro" id="IPR005346">
    <property type="entry name" value="RnfH"/>
</dbReference>
<reference evidence="3 4" key="1">
    <citation type="journal article" date="2017" name="Environ. Microbiol.">
        <title>Genomic and physiological analyses of 'Reinekea forsetii' reveal a versatile opportunistic lifestyle during spring algae blooms.</title>
        <authorList>
            <person name="Avci B."/>
            <person name="Hahnke R.L."/>
            <person name="Chafee M."/>
            <person name="Fischer T."/>
            <person name="Gruber-Vodicka H."/>
            <person name="Tegetmeyer H.E."/>
            <person name="Harder J."/>
            <person name="Fuchs B.M."/>
            <person name="Amann R.I."/>
            <person name="Teeling H."/>
        </authorList>
    </citation>
    <scope>NUCLEOTIDE SEQUENCE [LARGE SCALE GENOMIC DNA]</scope>
    <source>
        <strain evidence="3 4">Hel1_31_D35</strain>
    </source>
</reference>
<proteinExistence type="inferred from homology"/>
<dbReference type="HAMAP" id="MF_00460">
    <property type="entry name" value="UPF0125_RnfH"/>
    <property type="match status" value="1"/>
</dbReference>
<dbReference type="InterPro" id="IPR037021">
    <property type="entry name" value="RnfH_sf"/>
</dbReference>